<keyword evidence="2" id="KW-1185">Reference proteome</keyword>
<gene>
    <name evidence="1" type="ORF">CUMW_223520</name>
</gene>
<proteinExistence type="predicted"/>
<evidence type="ECO:0000313" key="1">
    <source>
        <dbReference type="EMBL" id="GAY63174.1"/>
    </source>
</evidence>
<reference evidence="1 2" key="1">
    <citation type="journal article" date="2017" name="Front. Genet.">
        <title>Draft sequencing of the heterozygous diploid genome of Satsuma (Citrus unshiu Marc.) using a hybrid assembly approach.</title>
        <authorList>
            <person name="Shimizu T."/>
            <person name="Tanizawa Y."/>
            <person name="Mochizuki T."/>
            <person name="Nagasaki H."/>
            <person name="Yoshioka T."/>
            <person name="Toyoda A."/>
            <person name="Fujiyama A."/>
            <person name="Kaminuma E."/>
            <person name="Nakamura Y."/>
        </authorList>
    </citation>
    <scope>NUCLEOTIDE SEQUENCE [LARGE SCALE GENOMIC DNA]</scope>
    <source>
        <strain evidence="2">cv. Miyagawa wase</strain>
    </source>
</reference>
<dbReference type="AlphaFoldDB" id="A0A2H5QEX2"/>
<sequence>MPFWSNLVGTRMEISQGLCILKDTRRPC</sequence>
<dbReference type="EMBL" id="BDQV01000339">
    <property type="protein sequence ID" value="GAY63174.1"/>
    <property type="molecule type" value="Genomic_DNA"/>
</dbReference>
<organism evidence="1 2">
    <name type="scientific">Citrus unshiu</name>
    <name type="common">Satsuma mandarin</name>
    <name type="synonym">Citrus nobilis var. unshiu</name>
    <dbReference type="NCBI Taxonomy" id="55188"/>
    <lineage>
        <taxon>Eukaryota</taxon>
        <taxon>Viridiplantae</taxon>
        <taxon>Streptophyta</taxon>
        <taxon>Embryophyta</taxon>
        <taxon>Tracheophyta</taxon>
        <taxon>Spermatophyta</taxon>
        <taxon>Magnoliopsida</taxon>
        <taxon>eudicotyledons</taxon>
        <taxon>Gunneridae</taxon>
        <taxon>Pentapetalae</taxon>
        <taxon>rosids</taxon>
        <taxon>malvids</taxon>
        <taxon>Sapindales</taxon>
        <taxon>Rutaceae</taxon>
        <taxon>Aurantioideae</taxon>
        <taxon>Citrus</taxon>
    </lineage>
</organism>
<accession>A0A2H5QEX2</accession>
<protein>
    <submittedName>
        <fullName evidence="1">Uncharacterized protein</fullName>
    </submittedName>
</protein>
<dbReference type="Proteomes" id="UP000236630">
    <property type="component" value="Unassembled WGS sequence"/>
</dbReference>
<comment type="caution">
    <text evidence="1">The sequence shown here is derived from an EMBL/GenBank/DDBJ whole genome shotgun (WGS) entry which is preliminary data.</text>
</comment>
<name>A0A2H5QEX2_CITUN</name>
<evidence type="ECO:0000313" key="2">
    <source>
        <dbReference type="Proteomes" id="UP000236630"/>
    </source>
</evidence>